<reference evidence="8" key="1">
    <citation type="submission" date="2017-01" db="EMBL/GenBank/DDBJ databases">
        <authorList>
            <person name="Varghese N."/>
            <person name="Submissions S."/>
        </authorList>
    </citation>
    <scope>NUCLEOTIDE SEQUENCE [LARGE SCALE GENOMIC DNA]</scope>
    <source>
        <strain evidence="8">type strain: HArc-</strain>
    </source>
</reference>
<dbReference type="Proteomes" id="UP000185936">
    <property type="component" value="Unassembled WGS sequence"/>
</dbReference>
<dbReference type="InterPro" id="IPR003593">
    <property type="entry name" value="AAA+_ATPase"/>
</dbReference>
<comment type="similarity">
    <text evidence="1">Belongs to the ABC transporter superfamily.</text>
</comment>
<evidence type="ECO:0000256" key="5">
    <source>
        <dbReference type="SAM" id="MobiDB-lite"/>
    </source>
</evidence>
<accession>A0A1N7GYU6</accession>
<dbReference type="SUPFAM" id="SSF52540">
    <property type="entry name" value="P-loop containing nucleoside triphosphate hydrolases"/>
    <property type="match status" value="1"/>
</dbReference>
<dbReference type="CDD" id="cd03230">
    <property type="entry name" value="ABC_DR_subfamily_A"/>
    <property type="match status" value="1"/>
</dbReference>
<dbReference type="InterPro" id="IPR050763">
    <property type="entry name" value="ABC_transporter_ATP-binding"/>
</dbReference>
<evidence type="ECO:0000256" key="3">
    <source>
        <dbReference type="ARBA" id="ARBA00022741"/>
    </source>
</evidence>
<dbReference type="InterPro" id="IPR027417">
    <property type="entry name" value="P-loop_NTPase"/>
</dbReference>
<evidence type="ECO:0000256" key="2">
    <source>
        <dbReference type="ARBA" id="ARBA00022448"/>
    </source>
</evidence>
<dbReference type="PROSITE" id="PS50893">
    <property type="entry name" value="ABC_TRANSPORTER_2"/>
    <property type="match status" value="1"/>
</dbReference>
<evidence type="ECO:0000259" key="6">
    <source>
        <dbReference type="PROSITE" id="PS50893"/>
    </source>
</evidence>
<evidence type="ECO:0000313" key="7">
    <source>
        <dbReference type="EMBL" id="SIS17759.1"/>
    </source>
</evidence>
<name>A0A1N7GYU6_9EURY</name>
<gene>
    <name evidence="7" type="ORF">SAMN05421752_11826</name>
</gene>
<evidence type="ECO:0000313" key="8">
    <source>
        <dbReference type="Proteomes" id="UP000185936"/>
    </source>
</evidence>
<evidence type="ECO:0000256" key="1">
    <source>
        <dbReference type="ARBA" id="ARBA00005417"/>
    </source>
</evidence>
<keyword evidence="8" id="KW-1185">Reference proteome</keyword>
<feature type="domain" description="ABC transporter" evidence="6">
    <location>
        <begin position="64"/>
        <end position="300"/>
    </location>
</feature>
<dbReference type="PANTHER" id="PTHR42711">
    <property type="entry name" value="ABC TRANSPORTER ATP-BINDING PROTEIN"/>
    <property type="match status" value="1"/>
</dbReference>
<proteinExistence type="inferred from homology"/>
<dbReference type="Pfam" id="PF00005">
    <property type="entry name" value="ABC_tran"/>
    <property type="match status" value="1"/>
</dbReference>
<dbReference type="GO" id="GO:0016887">
    <property type="term" value="F:ATP hydrolysis activity"/>
    <property type="evidence" value="ECO:0007669"/>
    <property type="project" value="InterPro"/>
</dbReference>
<evidence type="ECO:0000256" key="4">
    <source>
        <dbReference type="ARBA" id="ARBA00022840"/>
    </source>
</evidence>
<feature type="region of interest" description="Disordered" evidence="5">
    <location>
        <begin position="1"/>
        <end position="56"/>
    </location>
</feature>
<dbReference type="InterPro" id="IPR003439">
    <property type="entry name" value="ABC_transporter-like_ATP-bd"/>
</dbReference>
<dbReference type="STRING" id="308853.SAMN05421752_11826"/>
<sequence>MTVRDNGRPSSSEVDGIAPGEGSASKSVDRPSFDDSAVSEEIEPVHDVPGGVDTATVDDHDAAVSVTGLKKRFGDGTAAITAVNDVSFEIETGSIVGLLGPNGAGKTTLIKSILGMVLPDGGTVRIRGIDVYDRPRDAYASVDAMLEGARNDYWRLTVQENLRYFATISGVDPDSVRERHERLLTQLGLAEKADVPVRELSRGMKQKVSLASVLAGGAEVVFLDEPTLGLDIESSRTLQRELRRLVEEEDLTVVLSSHDMDVVETVCDRVLIMSDGAVIADDTVDALLSGTDLHCIEITSSDLVASVVSTLENQFETITVEPRDRGSRIEVTTDSDGLYELLAHLRANDVTLERVRTIEPDLEDVFVDLTTLERRDE</sequence>
<dbReference type="AlphaFoldDB" id="A0A1N7GYU6"/>
<keyword evidence="2" id="KW-0813">Transport</keyword>
<keyword evidence="4 7" id="KW-0067">ATP-binding</keyword>
<dbReference type="SMART" id="SM00382">
    <property type="entry name" value="AAA"/>
    <property type="match status" value="1"/>
</dbReference>
<keyword evidence="3" id="KW-0547">Nucleotide-binding</keyword>
<dbReference type="GO" id="GO:0005524">
    <property type="term" value="F:ATP binding"/>
    <property type="evidence" value="ECO:0007669"/>
    <property type="project" value="UniProtKB-KW"/>
</dbReference>
<dbReference type="Gene3D" id="3.40.50.300">
    <property type="entry name" value="P-loop containing nucleotide triphosphate hydrolases"/>
    <property type="match status" value="1"/>
</dbReference>
<protein>
    <submittedName>
        <fullName evidence="7">ABC-2 type transport system ATP-binding protein</fullName>
    </submittedName>
</protein>
<organism evidence="7 8">
    <name type="scientific">Natronorubrum thiooxidans</name>
    <dbReference type="NCBI Taxonomy" id="308853"/>
    <lineage>
        <taxon>Archaea</taxon>
        <taxon>Methanobacteriati</taxon>
        <taxon>Methanobacteriota</taxon>
        <taxon>Stenosarchaea group</taxon>
        <taxon>Halobacteria</taxon>
        <taxon>Halobacteriales</taxon>
        <taxon>Natrialbaceae</taxon>
        <taxon>Natronorubrum</taxon>
    </lineage>
</organism>
<dbReference type="PANTHER" id="PTHR42711:SF5">
    <property type="entry name" value="ABC TRANSPORTER ATP-BINDING PROTEIN NATA"/>
    <property type="match status" value="1"/>
</dbReference>
<dbReference type="EMBL" id="FTNR01000018">
    <property type="protein sequence ID" value="SIS17759.1"/>
    <property type="molecule type" value="Genomic_DNA"/>
</dbReference>
<dbReference type="OrthoDB" id="87732at2157"/>